<name>A0A813AEH4_9DINO</name>
<evidence type="ECO:0000256" key="1">
    <source>
        <dbReference type="SAM" id="Phobius"/>
    </source>
</evidence>
<dbReference type="EMBL" id="CAJNJA010057411">
    <property type="protein sequence ID" value="CAE7862078.1"/>
    <property type="molecule type" value="Genomic_DNA"/>
</dbReference>
<keyword evidence="1" id="KW-0812">Transmembrane</keyword>
<dbReference type="Proteomes" id="UP000601435">
    <property type="component" value="Unassembled WGS sequence"/>
</dbReference>
<evidence type="ECO:0000313" key="3">
    <source>
        <dbReference type="Proteomes" id="UP000601435"/>
    </source>
</evidence>
<protein>
    <submittedName>
        <fullName evidence="2">Uncharacterized protein</fullName>
    </submittedName>
</protein>
<reference evidence="2" key="1">
    <citation type="submission" date="2021-02" db="EMBL/GenBank/DDBJ databases">
        <authorList>
            <person name="Dougan E. K."/>
            <person name="Rhodes N."/>
            <person name="Thang M."/>
            <person name="Chan C."/>
        </authorList>
    </citation>
    <scope>NUCLEOTIDE SEQUENCE</scope>
</reference>
<keyword evidence="1" id="KW-0472">Membrane</keyword>
<proteinExistence type="predicted"/>
<feature type="transmembrane region" description="Helical" evidence="1">
    <location>
        <begin position="92"/>
        <end position="113"/>
    </location>
</feature>
<dbReference type="AlphaFoldDB" id="A0A813AEH4"/>
<feature type="transmembrane region" description="Helical" evidence="1">
    <location>
        <begin position="12"/>
        <end position="29"/>
    </location>
</feature>
<keyword evidence="1" id="KW-1133">Transmembrane helix</keyword>
<organism evidence="2 3">
    <name type="scientific">Symbiodinium necroappetens</name>
    <dbReference type="NCBI Taxonomy" id="1628268"/>
    <lineage>
        <taxon>Eukaryota</taxon>
        <taxon>Sar</taxon>
        <taxon>Alveolata</taxon>
        <taxon>Dinophyceae</taxon>
        <taxon>Suessiales</taxon>
        <taxon>Symbiodiniaceae</taxon>
        <taxon>Symbiodinium</taxon>
    </lineage>
</organism>
<keyword evidence="3" id="KW-1185">Reference proteome</keyword>
<accession>A0A813AEH4</accession>
<comment type="caution">
    <text evidence="2">The sequence shown here is derived from an EMBL/GenBank/DDBJ whole genome shotgun (WGS) entry which is preliminary data.</text>
</comment>
<gene>
    <name evidence="2" type="ORF">SNEC2469_LOCUS27339</name>
</gene>
<sequence length="185" mass="20168">MLGGAGLAWEIIWLWLVVVLATDVVGYFFRALQAAWMKRQISVTDPAIAIVMSVFPVLGPRVDLLKDCLFAGAVFQLAACQADGSWRRTVGFCLGNAALLTIFLPAPALFWFATTRSAASAPCHTCRKHHGRRVAQASYEWPSQILPASSLQSLRSCLSKPHNPEAAFCKTSATMPSGTCRMPWV</sequence>
<evidence type="ECO:0000313" key="2">
    <source>
        <dbReference type="EMBL" id="CAE7862078.1"/>
    </source>
</evidence>